<evidence type="ECO:0008006" key="10">
    <source>
        <dbReference type="Google" id="ProtNLM"/>
    </source>
</evidence>
<comment type="subcellular location">
    <subcellularLocation>
        <location evidence="1">Membrane</location>
        <topology evidence="1">Multi-pass membrane protein</topology>
    </subcellularLocation>
</comment>
<dbReference type="AlphaFoldDB" id="A0A8J2WV94"/>
<dbReference type="GO" id="GO:0005737">
    <property type="term" value="C:cytoplasm"/>
    <property type="evidence" value="ECO:0007669"/>
    <property type="project" value="TreeGrafter"/>
</dbReference>
<comment type="caution">
    <text evidence="8">The sequence shown here is derived from an EMBL/GenBank/DDBJ whole genome shotgun (WGS) entry which is preliminary data.</text>
</comment>
<dbReference type="EMBL" id="CAKKNE010000002">
    <property type="protein sequence ID" value="CAH0369742.1"/>
    <property type="molecule type" value="Genomic_DNA"/>
</dbReference>
<dbReference type="InterPro" id="IPR007248">
    <property type="entry name" value="Mpv17_PMP22"/>
</dbReference>
<protein>
    <recommendedName>
        <fullName evidence="10">Peroxisomal membrane protein MPV17</fullName>
    </recommendedName>
</protein>
<feature type="transmembrane region" description="Helical" evidence="6">
    <location>
        <begin position="195"/>
        <end position="213"/>
    </location>
</feature>
<comment type="similarity">
    <text evidence="2 6">Belongs to the peroxisomal membrane protein PXMP2/4 family.</text>
</comment>
<evidence type="ECO:0000313" key="8">
    <source>
        <dbReference type="EMBL" id="CAH0369742.1"/>
    </source>
</evidence>
<feature type="chain" id="PRO_5035272413" description="Peroxisomal membrane protein MPV17" evidence="7">
    <location>
        <begin position="21"/>
        <end position="222"/>
    </location>
</feature>
<proteinExistence type="inferred from homology"/>
<accession>A0A8J2WV94</accession>
<dbReference type="PANTHER" id="PTHR11266:SF80">
    <property type="entry name" value="PEROXISOMAL MEMBRANE PROTEIN 2"/>
    <property type="match status" value="1"/>
</dbReference>
<gene>
    <name evidence="8" type="ORF">PECAL_2P28780</name>
</gene>
<feature type="transmembrane region" description="Helical" evidence="6">
    <location>
        <begin position="139"/>
        <end position="160"/>
    </location>
</feature>
<evidence type="ECO:0000256" key="5">
    <source>
        <dbReference type="ARBA" id="ARBA00023136"/>
    </source>
</evidence>
<evidence type="ECO:0000256" key="3">
    <source>
        <dbReference type="ARBA" id="ARBA00022692"/>
    </source>
</evidence>
<keyword evidence="9" id="KW-1185">Reference proteome</keyword>
<evidence type="ECO:0000256" key="1">
    <source>
        <dbReference type="ARBA" id="ARBA00004141"/>
    </source>
</evidence>
<evidence type="ECO:0000256" key="6">
    <source>
        <dbReference type="RuleBase" id="RU363053"/>
    </source>
</evidence>
<name>A0A8J2WV94_9STRA</name>
<evidence type="ECO:0000256" key="2">
    <source>
        <dbReference type="ARBA" id="ARBA00006824"/>
    </source>
</evidence>
<dbReference type="PANTHER" id="PTHR11266">
    <property type="entry name" value="PEROXISOMAL MEMBRANE PROTEIN 2, PXMP2 MPV17"/>
    <property type="match status" value="1"/>
</dbReference>
<dbReference type="OrthoDB" id="430207at2759"/>
<evidence type="ECO:0000256" key="7">
    <source>
        <dbReference type="SAM" id="SignalP"/>
    </source>
</evidence>
<keyword evidence="4 6" id="KW-1133">Transmembrane helix</keyword>
<feature type="transmembrane region" description="Helical" evidence="6">
    <location>
        <begin position="172"/>
        <end position="189"/>
    </location>
</feature>
<dbReference type="Pfam" id="PF04117">
    <property type="entry name" value="Mpv17_PMP22"/>
    <property type="match status" value="1"/>
</dbReference>
<dbReference type="Proteomes" id="UP000789595">
    <property type="component" value="Unassembled WGS sequence"/>
</dbReference>
<organism evidence="8 9">
    <name type="scientific">Pelagomonas calceolata</name>
    <dbReference type="NCBI Taxonomy" id="35677"/>
    <lineage>
        <taxon>Eukaryota</taxon>
        <taxon>Sar</taxon>
        <taxon>Stramenopiles</taxon>
        <taxon>Ochrophyta</taxon>
        <taxon>Pelagophyceae</taxon>
        <taxon>Pelagomonadales</taxon>
        <taxon>Pelagomonadaceae</taxon>
        <taxon>Pelagomonas</taxon>
    </lineage>
</organism>
<evidence type="ECO:0000313" key="9">
    <source>
        <dbReference type="Proteomes" id="UP000789595"/>
    </source>
</evidence>
<reference evidence="8" key="1">
    <citation type="submission" date="2021-11" db="EMBL/GenBank/DDBJ databases">
        <authorList>
            <consortium name="Genoscope - CEA"/>
            <person name="William W."/>
        </authorList>
    </citation>
    <scope>NUCLEOTIDE SEQUENCE</scope>
</reference>
<feature type="signal peptide" evidence="7">
    <location>
        <begin position="1"/>
        <end position="20"/>
    </location>
</feature>
<keyword evidence="5 6" id="KW-0472">Membrane</keyword>
<keyword evidence="3 6" id="KW-0812">Transmembrane</keyword>
<keyword evidence="7" id="KW-0732">Signal</keyword>
<evidence type="ECO:0000256" key="4">
    <source>
        <dbReference type="ARBA" id="ARBA00022989"/>
    </source>
</evidence>
<sequence length="222" mass="24106">MPRATTTALLAFTLAPGVEPFVVPTGRRRPPLRMEAGPAELWSGYLAALEADPLPVKMATAACVIGAGDATAQLIENERKKLPDAARVARWAFFGLVLQAPWNHVWQNVLEGALPATASPWTAVTFEKVALDQGLQAPAFTALVFFFFAALEGAGLRGGVAACERDLAPTILKNWLVFVPATFINLGFVPLELRVLFINVVFFFWVIFLSLLINNDEASKQV</sequence>
<dbReference type="GO" id="GO:0016020">
    <property type="term" value="C:membrane"/>
    <property type="evidence" value="ECO:0007669"/>
    <property type="project" value="UniProtKB-SubCell"/>
</dbReference>